<dbReference type="Proteomes" id="UP000656042">
    <property type="component" value="Unassembled WGS sequence"/>
</dbReference>
<organism evidence="4 5">
    <name type="scientific">Mangrovihabitans endophyticus</name>
    <dbReference type="NCBI Taxonomy" id="1751298"/>
    <lineage>
        <taxon>Bacteria</taxon>
        <taxon>Bacillati</taxon>
        <taxon>Actinomycetota</taxon>
        <taxon>Actinomycetes</taxon>
        <taxon>Micromonosporales</taxon>
        <taxon>Micromonosporaceae</taxon>
        <taxon>Mangrovihabitans</taxon>
    </lineage>
</organism>
<evidence type="ECO:0000256" key="2">
    <source>
        <dbReference type="ARBA" id="ARBA00035010"/>
    </source>
</evidence>
<dbReference type="Pfam" id="PF06597">
    <property type="entry name" value="Clostridium_P47"/>
    <property type="match status" value="1"/>
</dbReference>
<keyword evidence="1" id="KW-0843">Virulence</keyword>
<evidence type="ECO:0000259" key="3">
    <source>
        <dbReference type="Pfam" id="PF06597"/>
    </source>
</evidence>
<evidence type="ECO:0000256" key="1">
    <source>
        <dbReference type="ARBA" id="ARBA00023026"/>
    </source>
</evidence>
<keyword evidence="5" id="KW-1185">Reference proteome</keyword>
<protein>
    <recommendedName>
        <fullName evidence="3">Protein OrfX2/OrfX3/P47 domain-containing protein</fullName>
    </recommendedName>
</protein>
<sequence>MDTMGWDTVFVCAMDQVNVGLRNNTGDLVTEFVYSDGDVRVEGVFGPWQLVPGGSNKRLRFQTPIVSGKLTLAGRSYDLAGVVPQMELQLAFIDSVSTSTVQDLVFDLQVPGAGPGDATPGAVTTITADATGKVPPGSPAWGVLHDVLPACLIAHREELAYIFASVNLVPPGSASWLAPHAYDYVYVQPAAGDTGYLGVLSVVTPRDTSKLPRAIDTSLLTGEHPLCFMISPDLFLSHVVMPALPSAYGHGAKPGNFVARDGEVHNNGRLSCGTFRRGLIDYHPYLTSLTIRVDGNRVVSAASGRFDITGLRKAYVNFSLGASNICRYDTAKGKISFATDPKPSHHYDIHIPKWEKWIGGIGGPVVLGIVYGVTTGVTTGVANSVSSSLGTDGKLSIAAVAPIAVHWQGLSTFDVQEAGLSNAFYLRGAFAAAD</sequence>
<comment type="similarity">
    <text evidence="2">Belongs to the TULIP P47 family.</text>
</comment>
<name>A0A8J3FM06_9ACTN</name>
<evidence type="ECO:0000313" key="5">
    <source>
        <dbReference type="Proteomes" id="UP000656042"/>
    </source>
</evidence>
<feature type="domain" description="Protein OrfX2/OrfX3/P47" evidence="3">
    <location>
        <begin position="3"/>
        <end position="416"/>
    </location>
</feature>
<comment type="caution">
    <text evidence="4">The sequence shown here is derived from an EMBL/GenBank/DDBJ whole genome shotgun (WGS) entry which is preliminary data.</text>
</comment>
<dbReference type="AlphaFoldDB" id="A0A8J3FM06"/>
<accession>A0A8J3FM06</accession>
<dbReference type="EMBL" id="BMMX01000001">
    <property type="protein sequence ID" value="GGK72716.1"/>
    <property type="molecule type" value="Genomic_DNA"/>
</dbReference>
<gene>
    <name evidence="4" type="ORF">GCM10012284_03230</name>
</gene>
<evidence type="ECO:0000313" key="4">
    <source>
        <dbReference type="EMBL" id="GGK72716.1"/>
    </source>
</evidence>
<reference evidence="4" key="2">
    <citation type="submission" date="2020-09" db="EMBL/GenBank/DDBJ databases">
        <authorList>
            <person name="Sun Q."/>
            <person name="Zhou Y."/>
        </authorList>
    </citation>
    <scope>NUCLEOTIDE SEQUENCE</scope>
    <source>
        <strain evidence="4">CGMCC 4.7299</strain>
    </source>
</reference>
<reference evidence="4" key="1">
    <citation type="journal article" date="2014" name="Int. J. Syst. Evol. Microbiol.">
        <title>Complete genome sequence of Corynebacterium casei LMG S-19264T (=DSM 44701T), isolated from a smear-ripened cheese.</title>
        <authorList>
            <consortium name="US DOE Joint Genome Institute (JGI-PGF)"/>
            <person name="Walter F."/>
            <person name="Albersmeier A."/>
            <person name="Kalinowski J."/>
            <person name="Ruckert C."/>
        </authorList>
    </citation>
    <scope>NUCLEOTIDE SEQUENCE</scope>
    <source>
        <strain evidence="4">CGMCC 4.7299</strain>
    </source>
</reference>
<dbReference type="InterPro" id="IPR010567">
    <property type="entry name" value="OrfX2/OrfX3/P47"/>
</dbReference>
<proteinExistence type="inferred from homology"/>